<proteinExistence type="predicted"/>
<comment type="caution">
    <text evidence="1">The sequence shown here is derived from an EMBL/GenBank/DDBJ whole genome shotgun (WGS) entry which is preliminary data.</text>
</comment>
<sequence>MCGILIVLCTNLYGQKKVEFSGQLSGLINYSPNNERDVFLGARYIPELQFNNKLDSVSDLDIEASLNASSNLLFKPFYKPVTTNEINPYRFWIRYSRRKFEARLGLQKIDFGSASIIRPLQWFNQIDARDPLQLTNGVYGALFKYYFKNNASIWAWVLYGNDKRRGFDLFVSEKYQPEYGLRVQLPIAKGEIALSYHSRNVSVNTIEKSLTESIPEYRFGVDVKWDLIVGLWIEASHVKLQKNIGVLTNQSLINLGTSYTFGIGNGLNANVEHMVNTLEEESFTFQNNNHFTAITLQYPFGFFDSINLVSYYAWKDNSMVVSLNYQHQFEAVTGYLMGYYNPTNTINLPDNQFINAFSGFGIRLMAVFNH</sequence>
<reference evidence="1 2" key="1">
    <citation type="submission" date="2024-05" db="EMBL/GenBank/DDBJ databases">
        <authorList>
            <person name="Duchaud E."/>
        </authorList>
    </citation>
    <scope>NUCLEOTIDE SEQUENCE [LARGE SCALE GENOMIC DNA]</scope>
    <source>
        <strain evidence="1">Ena-SAMPLE-TAB-13-05-2024-13:56:06:370-140305</strain>
    </source>
</reference>
<gene>
    <name evidence="1" type="ORF">T190115A13A_280008</name>
</gene>
<dbReference type="EMBL" id="CAXJRC010000020">
    <property type="protein sequence ID" value="CAL2106705.1"/>
    <property type="molecule type" value="Genomic_DNA"/>
</dbReference>
<keyword evidence="2" id="KW-1185">Reference proteome</keyword>
<organism evidence="1 2">
    <name type="scientific">Tenacibaculum vairaonense</name>
    <dbReference type="NCBI Taxonomy" id="3137860"/>
    <lineage>
        <taxon>Bacteria</taxon>
        <taxon>Pseudomonadati</taxon>
        <taxon>Bacteroidota</taxon>
        <taxon>Flavobacteriia</taxon>
        <taxon>Flavobacteriales</taxon>
        <taxon>Flavobacteriaceae</taxon>
        <taxon>Tenacibaculum</taxon>
    </lineage>
</organism>
<evidence type="ECO:0000313" key="1">
    <source>
        <dbReference type="EMBL" id="CAL2106705.1"/>
    </source>
</evidence>
<protein>
    <submittedName>
        <fullName evidence="1">Uncharacterized protein</fullName>
    </submittedName>
</protein>
<dbReference type="Proteomes" id="UP001497602">
    <property type="component" value="Unassembled WGS sequence"/>
</dbReference>
<dbReference type="SUPFAM" id="SSF56935">
    <property type="entry name" value="Porins"/>
    <property type="match status" value="1"/>
</dbReference>
<evidence type="ECO:0000313" key="2">
    <source>
        <dbReference type="Proteomes" id="UP001497602"/>
    </source>
</evidence>
<name>A0ABM9PM00_9FLAO</name>
<accession>A0ABM9PM00</accession>